<accession>A0ABQ6CLA2</accession>
<dbReference type="Proteomes" id="UP001156882">
    <property type="component" value="Unassembled WGS sequence"/>
</dbReference>
<name>A0ABQ6CLA2_9HYPH</name>
<evidence type="ECO:0000259" key="2">
    <source>
        <dbReference type="PROSITE" id="PS50056"/>
    </source>
</evidence>
<proteinExistence type="inferred from homology"/>
<sequence length="200" mass="21733">MPPLSRRAALQLGYASLTIGMMMTSTSEIAAAAAPRPATWAEAVELEGVPNLHRVTPSFYRSAQPTEEGFANLSHQLGVKSIVSLRAFHADDVLAGGNHLMLTRIPIHTWNIEDEDVVKALRAVLQAQKHGPVLLHCQHGSDRTGLISALYRVIVEGWSRNDALAEMRGGEFGYHAVWGNIPRYLKTADIPALKAAVHAS</sequence>
<dbReference type="Gene3D" id="3.90.190.10">
    <property type="entry name" value="Protein tyrosine phosphatase superfamily"/>
    <property type="match status" value="1"/>
</dbReference>
<evidence type="ECO:0000313" key="4">
    <source>
        <dbReference type="Proteomes" id="UP001156882"/>
    </source>
</evidence>
<dbReference type="InterPro" id="IPR016130">
    <property type="entry name" value="Tyr_Pase_AS"/>
</dbReference>
<keyword evidence="4" id="KW-1185">Reference proteome</keyword>
<protein>
    <submittedName>
        <fullName evidence="3">Protein-tyrosine-phosphatase</fullName>
    </submittedName>
</protein>
<dbReference type="InterPro" id="IPR000387">
    <property type="entry name" value="Tyr_Pase_dom"/>
</dbReference>
<dbReference type="SUPFAM" id="SSF52799">
    <property type="entry name" value="(Phosphotyrosine protein) phosphatases II"/>
    <property type="match status" value="1"/>
</dbReference>
<organism evidence="3 4">
    <name type="scientific">Labrys miyagiensis</name>
    <dbReference type="NCBI Taxonomy" id="346912"/>
    <lineage>
        <taxon>Bacteria</taxon>
        <taxon>Pseudomonadati</taxon>
        <taxon>Pseudomonadota</taxon>
        <taxon>Alphaproteobacteria</taxon>
        <taxon>Hyphomicrobiales</taxon>
        <taxon>Xanthobacteraceae</taxon>
        <taxon>Labrys</taxon>
    </lineage>
</organism>
<dbReference type="PANTHER" id="PTHR31126:SF72">
    <property type="entry name" value="DUAL SPECIFICITY PROTEIN PHOSPHATASE TPBA"/>
    <property type="match status" value="1"/>
</dbReference>
<comment type="similarity">
    <text evidence="1">Belongs to the protein-tyrosine phosphatase family.</text>
</comment>
<dbReference type="InterPro" id="IPR029021">
    <property type="entry name" value="Prot-tyrosine_phosphatase-like"/>
</dbReference>
<dbReference type="PROSITE" id="PS00383">
    <property type="entry name" value="TYR_PHOSPHATASE_1"/>
    <property type="match status" value="1"/>
</dbReference>
<dbReference type="PROSITE" id="PS50056">
    <property type="entry name" value="TYR_PHOSPHATASE_2"/>
    <property type="match status" value="1"/>
</dbReference>
<reference evidence="4" key="1">
    <citation type="journal article" date="2019" name="Int. J. Syst. Evol. Microbiol.">
        <title>The Global Catalogue of Microorganisms (GCM) 10K type strain sequencing project: providing services to taxonomists for standard genome sequencing and annotation.</title>
        <authorList>
            <consortium name="The Broad Institute Genomics Platform"/>
            <consortium name="The Broad Institute Genome Sequencing Center for Infectious Disease"/>
            <person name="Wu L."/>
            <person name="Ma J."/>
        </authorList>
    </citation>
    <scope>NUCLEOTIDE SEQUENCE [LARGE SCALE GENOMIC DNA]</scope>
    <source>
        <strain evidence="4">NBRC 101365</strain>
    </source>
</reference>
<dbReference type="EMBL" id="BSPC01000029">
    <property type="protein sequence ID" value="GLS20539.1"/>
    <property type="molecule type" value="Genomic_DNA"/>
</dbReference>
<gene>
    <name evidence="3" type="primary">tpbA</name>
    <name evidence="3" type="ORF">GCM10007874_35560</name>
</gene>
<dbReference type="PANTHER" id="PTHR31126">
    <property type="entry name" value="TYROSINE-PROTEIN PHOSPHATASE"/>
    <property type="match status" value="1"/>
</dbReference>
<comment type="caution">
    <text evidence="3">The sequence shown here is derived from an EMBL/GenBank/DDBJ whole genome shotgun (WGS) entry which is preliminary data.</text>
</comment>
<dbReference type="InterPro" id="IPR004861">
    <property type="entry name" value="Siw14-like"/>
</dbReference>
<feature type="domain" description="Tyrosine specific protein phosphatases" evidence="2">
    <location>
        <begin position="115"/>
        <end position="168"/>
    </location>
</feature>
<evidence type="ECO:0000313" key="3">
    <source>
        <dbReference type="EMBL" id="GLS20539.1"/>
    </source>
</evidence>
<dbReference type="Pfam" id="PF03162">
    <property type="entry name" value="Y_phosphatase2"/>
    <property type="match status" value="1"/>
</dbReference>
<evidence type="ECO:0000256" key="1">
    <source>
        <dbReference type="ARBA" id="ARBA00009580"/>
    </source>
</evidence>